<feature type="region of interest" description="Disordered" evidence="1">
    <location>
        <begin position="405"/>
        <end position="458"/>
    </location>
</feature>
<feature type="compositionally biased region" description="Polar residues" evidence="1">
    <location>
        <begin position="262"/>
        <end position="278"/>
    </location>
</feature>
<dbReference type="InterPro" id="IPR051642">
    <property type="entry name" value="SWI6-like"/>
</dbReference>
<evidence type="ECO:0000259" key="2">
    <source>
        <dbReference type="PROSITE" id="PS51299"/>
    </source>
</evidence>
<accession>A0ABR4PCM6</accession>
<feature type="compositionally biased region" description="Basic and acidic residues" evidence="1">
    <location>
        <begin position="426"/>
        <end position="440"/>
    </location>
</feature>
<reference evidence="3 4" key="1">
    <citation type="submission" date="2024-06" db="EMBL/GenBank/DDBJ databases">
        <title>Complete genome of Phlyctema vagabunda strain 19-DSS-EL-015.</title>
        <authorList>
            <person name="Fiorenzani C."/>
        </authorList>
    </citation>
    <scope>NUCLEOTIDE SEQUENCE [LARGE SCALE GENOMIC DNA]</scope>
    <source>
        <strain evidence="3 4">19-DSS-EL-015</strain>
    </source>
</reference>
<gene>
    <name evidence="3" type="ORF">PVAG01_07519</name>
</gene>
<feature type="compositionally biased region" description="Acidic residues" evidence="1">
    <location>
        <begin position="445"/>
        <end position="457"/>
    </location>
</feature>
<dbReference type="InterPro" id="IPR036887">
    <property type="entry name" value="HTH_APSES_sf"/>
</dbReference>
<name>A0ABR4PCM6_9HELO</name>
<dbReference type="PANTHER" id="PTHR43828">
    <property type="entry name" value="ASPARAGINASE"/>
    <property type="match status" value="1"/>
</dbReference>
<keyword evidence="4" id="KW-1185">Reference proteome</keyword>
<comment type="caution">
    <text evidence="3">The sequence shown here is derived from an EMBL/GenBank/DDBJ whole genome shotgun (WGS) entry which is preliminary data.</text>
</comment>
<evidence type="ECO:0000313" key="3">
    <source>
        <dbReference type="EMBL" id="KAL3421074.1"/>
    </source>
</evidence>
<dbReference type="EMBL" id="JBFCZG010000006">
    <property type="protein sequence ID" value="KAL3421074.1"/>
    <property type="molecule type" value="Genomic_DNA"/>
</dbReference>
<feature type="region of interest" description="Disordered" evidence="1">
    <location>
        <begin position="1"/>
        <end position="43"/>
    </location>
</feature>
<feature type="domain" description="HTH APSES-type" evidence="2">
    <location>
        <begin position="114"/>
        <end position="232"/>
    </location>
</feature>
<proteinExistence type="predicted"/>
<protein>
    <submittedName>
        <fullName evidence="3">APSES transcription factor Xbp1</fullName>
    </submittedName>
</protein>
<dbReference type="PROSITE" id="PS51299">
    <property type="entry name" value="HTH_APSES"/>
    <property type="match status" value="1"/>
</dbReference>
<sequence length="499" mass="55780">MFSVASLLNPAVKKEPRSNGSRRPSSPSSSSLYTTSPSPYGSPLLSTRPNIVFKQKMTKDGAVFVKGKTKGTVNYPPFDRLDEKSTQLAEKFEVKYLGAIWEYARHIPYNSEKKTFLDKTGRESFEVFQYEFKIPGDDKVYTVMWDYNNGLVRITPFFKCCKYSKTTPAKMLNMNPGLKDITHSITGGALVAQGYWMPYSCAQAVCATFCSHIAGALIPIFGPDFPSQCVPPEAPEHGRMIIDPSIISAAAEQAEQYRRHYSNQSSKNSTRDSYSPQQRDLDRTPGMQTPSDVHFNKRLRLKRTLESESPYTDNEVDCAGSETSGEGYFSPSSPSPRIIQRPTYRQQNALAHNFNSSRNFNISPIGPNPLLTAVPRSMGFSSINAPSHTGWSHKRTADEIDADDEYESNDDKASMDNTKYPPSTTSEEKGEKSESVKDDNNNNDNDNDVEMLDPETSENDRKAAYLLLHLHLKDRDSSATTISDLGEGPRIKRLRATSM</sequence>
<dbReference type="InterPro" id="IPR003163">
    <property type="entry name" value="Tscrpt_reg_HTH_APSES-type"/>
</dbReference>
<feature type="region of interest" description="Disordered" evidence="1">
    <location>
        <begin position="254"/>
        <end position="337"/>
    </location>
</feature>
<dbReference type="Proteomes" id="UP001629113">
    <property type="component" value="Unassembled WGS sequence"/>
</dbReference>
<dbReference type="Gene3D" id="3.10.260.10">
    <property type="entry name" value="Transcription regulator HTH, APSES-type DNA-binding domain"/>
    <property type="match status" value="1"/>
</dbReference>
<evidence type="ECO:0000256" key="1">
    <source>
        <dbReference type="SAM" id="MobiDB-lite"/>
    </source>
</evidence>
<dbReference type="PANTHER" id="PTHR43828:SF5">
    <property type="entry name" value="TRANSCRIPTIONAL REPRESSOR XBP1"/>
    <property type="match status" value="1"/>
</dbReference>
<dbReference type="SUPFAM" id="SSF54616">
    <property type="entry name" value="DNA-binding domain of Mlu1-box binding protein MBP1"/>
    <property type="match status" value="1"/>
</dbReference>
<organism evidence="3 4">
    <name type="scientific">Phlyctema vagabunda</name>
    <dbReference type="NCBI Taxonomy" id="108571"/>
    <lineage>
        <taxon>Eukaryota</taxon>
        <taxon>Fungi</taxon>
        <taxon>Dikarya</taxon>
        <taxon>Ascomycota</taxon>
        <taxon>Pezizomycotina</taxon>
        <taxon>Leotiomycetes</taxon>
        <taxon>Helotiales</taxon>
        <taxon>Dermateaceae</taxon>
        <taxon>Phlyctema</taxon>
    </lineage>
</organism>
<evidence type="ECO:0000313" key="4">
    <source>
        <dbReference type="Proteomes" id="UP001629113"/>
    </source>
</evidence>
<feature type="compositionally biased region" description="Low complexity" evidence="1">
    <location>
        <begin position="18"/>
        <end position="43"/>
    </location>
</feature>